<comment type="caution">
    <text evidence="2">The sequence shown here is derived from an EMBL/GenBank/DDBJ whole genome shotgun (WGS) entry which is preliminary data.</text>
</comment>
<sequence>MGASFTRNHQHTTQKIAQRSLTGEDMIPDHESPTRDFDPDAALLEECRDVLADISSGDVGACEALAEYVERGTTEVEAVVASDGIKVIVDLIQGVGGNDQGLMHSLMAAASQPLTAIKVAAIRALKAIAQHPAHRGAIAGSGVLGMLSLVLLAKRDGSPLQPPLVRALVVAAIGHMALDHPMLAGQDLERDSEFEKLRQQLLDCGIVRALLGTIRDGDAPEVLSATLTTLALLCQDAAVREQVREGELVSNILALLKADKARKEELLKVISSVPKSHFIALRGIPPALYTDSAAMSFLGPGLSFWMLARHEEASGALLAPLVSDLDPLLRLLDPDSGANSSARGAALRCLGAICTWAVPGHSEGSSPRTVAEVLLPAHFEEAGGPAAAVDAPVALLGNMRRLLVLGGEDISADVALLVAALCGRPDASDAQAGNVEAALKHRRGRALRLLQADFLSALLRTVREQVDLGGNAASQRMRRPLTARVAEAISGLSAALSPGLAETWKATDAGPCRYHEALAEQAALLLHAKELQAVEAGLSALEVLVNNLGADGRASSGAGGGAAEERPCVQHVRGSLRCVQRNRALPGALRGVADAITKRLPLENEVLAIDEGASSSNADALGKADQPISVAAEWKSRGNDRFAAGLYPDAIDCYNRAKLALERHGAGDPIPPPTAGNVVKVFLPASGWRLATVARCHTDATVVVRCSPSPESRMEEQEAVIAVPTWRLQWGWMLQNSAEEAASKSEGELDAEGVRTANALWIACELNAVRSHLPLGELQEAAAGCERAALTKPSSAAAWFLWGRVEKARRHTQRAKDFLGRAAMLQPDDAAIKQMLAKLG</sequence>
<gene>
    <name evidence="2" type="ORF">CYMTET_31527</name>
</gene>
<evidence type="ECO:0000256" key="1">
    <source>
        <dbReference type="SAM" id="MobiDB-lite"/>
    </source>
</evidence>
<dbReference type="Gene3D" id="1.25.10.10">
    <property type="entry name" value="Leucine-rich Repeat Variant"/>
    <property type="match status" value="1"/>
</dbReference>
<evidence type="ECO:0000313" key="3">
    <source>
        <dbReference type="Proteomes" id="UP001190700"/>
    </source>
</evidence>
<dbReference type="Proteomes" id="UP001190700">
    <property type="component" value="Unassembled WGS sequence"/>
</dbReference>
<feature type="region of interest" description="Disordered" evidence="1">
    <location>
        <begin position="1"/>
        <end position="36"/>
    </location>
</feature>
<dbReference type="InterPro" id="IPR016024">
    <property type="entry name" value="ARM-type_fold"/>
</dbReference>
<evidence type="ECO:0000313" key="2">
    <source>
        <dbReference type="EMBL" id="KAK3259475.1"/>
    </source>
</evidence>
<feature type="compositionally biased region" description="Polar residues" evidence="1">
    <location>
        <begin position="1"/>
        <end position="21"/>
    </location>
</feature>
<dbReference type="Gene3D" id="1.25.40.10">
    <property type="entry name" value="Tetratricopeptide repeat domain"/>
    <property type="match status" value="1"/>
</dbReference>
<dbReference type="EMBL" id="LGRX02018704">
    <property type="protein sequence ID" value="KAK3259475.1"/>
    <property type="molecule type" value="Genomic_DNA"/>
</dbReference>
<dbReference type="SUPFAM" id="SSF48371">
    <property type="entry name" value="ARM repeat"/>
    <property type="match status" value="1"/>
</dbReference>
<name>A0AAE0KT29_9CHLO</name>
<reference evidence="2 3" key="1">
    <citation type="journal article" date="2015" name="Genome Biol. Evol.">
        <title>Comparative Genomics of a Bacterivorous Green Alga Reveals Evolutionary Causalities and Consequences of Phago-Mixotrophic Mode of Nutrition.</title>
        <authorList>
            <person name="Burns J.A."/>
            <person name="Paasch A."/>
            <person name="Narechania A."/>
            <person name="Kim E."/>
        </authorList>
    </citation>
    <scope>NUCLEOTIDE SEQUENCE [LARGE SCALE GENOMIC DNA]</scope>
    <source>
        <strain evidence="2 3">PLY_AMNH</strain>
    </source>
</reference>
<protein>
    <submittedName>
        <fullName evidence="2">Uncharacterized protein</fullName>
    </submittedName>
</protein>
<dbReference type="SUPFAM" id="SSF48452">
    <property type="entry name" value="TPR-like"/>
    <property type="match status" value="1"/>
</dbReference>
<dbReference type="InterPro" id="IPR011989">
    <property type="entry name" value="ARM-like"/>
</dbReference>
<dbReference type="AlphaFoldDB" id="A0AAE0KT29"/>
<accession>A0AAE0KT29</accession>
<dbReference type="InterPro" id="IPR011990">
    <property type="entry name" value="TPR-like_helical_dom_sf"/>
</dbReference>
<feature type="compositionally biased region" description="Basic and acidic residues" evidence="1">
    <location>
        <begin position="27"/>
        <end position="36"/>
    </location>
</feature>
<proteinExistence type="predicted"/>
<organism evidence="2 3">
    <name type="scientific">Cymbomonas tetramitiformis</name>
    <dbReference type="NCBI Taxonomy" id="36881"/>
    <lineage>
        <taxon>Eukaryota</taxon>
        <taxon>Viridiplantae</taxon>
        <taxon>Chlorophyta</taxon>
        <taxon>Pyramimonadophyceae</taxon>
        <taxon>Pyramimonadales</taxon>
        <taxon>Pyramimonadaceae</taxon>
        <taxon>Cymbomonas</taxon>
    </lineage>
</organism>
<keyword evidence="3" id="KW-1185">Reference proteome</keyword>